<dbReference type="SUPFAM" id="SSF54001">
    <property type="entry name" value="Cysteine proteinases"/>
    <property type="match status" value="1"/>
</dbReference>
<dbReference type="InterPro" id="IPR050185">
    <property type="entry name" value="Ub_carboxyl-term_hydrolase"/>
</dbReference>
<dbReference type="InterPro" id="IPR028889">
    <property type="entry name" value="USP"/>
</dbReference>
<dbReference type="InterPro" id="IPR001394">
    <property type="entry name" value="Peptidase_C19_UCH"/>
</dbReference>
<feature type="region of interest" description="Disordered" evidence="1">
    <location>
        <begin position="48"/>
        <end position="70"/>
    </location>
</feature>
<evidence type="ECO:0000259" key="3">
    <source>
        <dbReference type="PROSITE" id="PS51283"/>
    </source>
</evidence>
<dbReference type="Proteomes" id="UP000785171">
    <property type="component" value="Unassembled WGS sequence"/>
</dbReference>
<dbReference type="CDD" id="cd20104">
    <property type="entry name" value="MBT_PHF20L1-like"/>
    <property type="match status" value="1"/>
</dbReference>
<dbReference type="InterPro" id="IPR035927">
    <property type="entry name" value="DUSP-like_sf"/>
</dbReference>
<accession>A0A421F205</accession>
<organism evidence="6 9">
    <name type="scientific">Phytophthora kernoviae</name>
    <dbReference type="NCBI Taxonomy" id="325452"/>
    <lineage>
        <taxon>Eukaryota</taxon>
        <taxon>Sar</taxon>
        <taxon>Stramenopiles</taxon>
        <taxon>Oomycota</taxon>
        <taxon>Peronosporomycetes</taxon>
        <taxon>Peronosporales</taxon>
        <taxon>Peronosporaceae</taxon>
        <taxon>Phytophthora</taxon>
    </lineage>
</organism>
<protein>
    <submittedName>
        <fullName evidence="6">Uncharacterized protein</fullName>
    </submittedName>
</protein>
<dbReference type="PROSITE" id="PS00973">
    <property type="entry name" value="USP_2"/>
    <property type="match status" value="1"/>
</dbReference>
<feature type="domain" description="DUSP" evidence="3">
    <location>
        <begin position="1"/>
        <end position="138"/>
    </location>
</feature>
<dbReference type="PROSITE" id="PS50235">
    <property type="entry name" value="USP_3"/>
    <property type="match status" value="1"/>
</dbReference>
<feature type="domain" description="USP" evidence="2">
    <location>
        <begin position="484"/>
        <end position="1106"/>
    </location>
</feature>
<evidence type="ECO:0000313" key="9">
    <source>
        <dbReference type="Proteomes" id="UP000285883"/>
    </source>
</evidence>
<keyword evidence="8" id="KW-1185">Reference proteome</keyword>
<evidence type="ECO:0000259" key="2">
    <source>
        <dbReference type="PROSITE" id="PS50235"/>
    </source>
</evidence>
<dbReference type="SUPFAM" id="SSF143791">
    <property type="entry name" value="DUSP-like"/>
    <property type="match status" value="1"/>
</dbReference>
<dbReference type="Gene3D" id="2.30.30.140">
    <property type="match status" value="1"/>
</dbReference>
<dbReference type="PROSITE" id="PS51283">
    <property type="entry name" value="DUSP"/>
    <property type="match status" value="1"/>
</dbReference>
<proteinExistence type="predicted"/>
<reference evidence="8 9" key="2">
    <citation type="submission" date="2018-07" db="EMBL/GenBank/DDBJ databases">
        <title>Genome sequencing of oomycete isolates from Chile give support for New Zealand origin for Phytophthora kernoviae and make available the first Nothophytophthora sp. genome.</title>
        <authorList>
            <person name="Studholme D.J."/>
            <person name="Sanfuentes E."/>
            <person name="Panda P."/>
            <person name="Hill R."/>
            <person name="Sambles C."/>
            <person name="Grant M."/>
            <person name="Williams N.M."/>
            <person name="Mcdougal R.L."/>
        </authorList>
    </citation>
    <scope>NUCLEOTIDE SEQUENCE [LARGE SCALE GENOMIC DNA]</scope>
    <source>
        <strain evidence="6">Chile2</strain>
        <strain evidence="7">Chile4</strain>
    </source>
</reference>
<dbReference type="STRING" id="325452.A0A421F205"/>
<evidence type="ECO:0000313" key="4">
    <source>
        <dbReference type="EMBL" id="KAG2507360.1"/>
    </source>
</evidence>
<dbReference type="SUPFAM" id="SSF54160">
    <property type="entry name" value="Chromo domain-like"/>
    <property type="match status" value="1"/>
</dbReference>
<sequence>MATKEAALRRFAVSLERQLGEDRLVEGEDWFLVSSKWWTCVFGASVDASSDENAGQTDDDSDGTDDTLPRGSDAFRVENESLVDLEFSSHKHEAVVLKSMLVEGQDYRLVSQRIWNQLSDQFGFDWEISRPVVARGPTKTLIVEVNPVIFEVLKQRLEEPVEPLDAEKKPLVLVASETCALKELQEKIWQTAAVEPQLRDMFPNVTVDNISTAVQVCYRMNENSSWVPLRDAVVTEDRGLNGFRSARSPDILVESTRVGELQLEPRDYKPGKEKLHHLLVEGRFTANPGMEVTDWRHGKFFSDIQANAWRFQLEVNELIDALDTDKKWYESRVVAISDTRVKVHYRGWTAKWDEWLPQLSPRIERLHTKVPNWRNFQVGDEVMVGREVDGKSYPEWRNACVADCKDSEEGSLRIEVEVDGVKRWMDAQDEMLCPLGTHKASNAQFSSTAASSYSPSSSYGRYGDRGRDYRVEIGRGRPEFQGVVGLTNLGNTCFLNSMLQCLINTPPLRDYFLMKDPVNGNPFFTKEINRENPLGMKGMIAVDFATLLRKMWGNEFMVVTPTQLKSVIGQYAPQFAGYQQQDSQEVMNFLLDGLHEDLNRVKKKPTTAPVEHNGRADSEVAKEAWQQYLRRNDSIIVDNFMGQLRSHVTCSNPDCGNESITFDPFMNLSVPIPSNESVKVEVQLFWANGNIPMKYAMHLPKDGCTLRDAKDKLSVLSGVPFSRIFFVEVFNHRILATYRDGMAIDKLREGILHAYELELPVTDYTFSSLAIRPPTAPRRLGIAETEPAKKMQLVELLHQAPVASPVDGRGNADGYDMLVEEGYGPKQRRVEVELFNTPLLVSIDPEWTKSQIHQKVWQVVHRLVASKESDFGCSQGQQLPYRLHVTEPNGGTTYSDLSRDDELVELPDNTNKPFSFTLEWNRNGYQLGYDETSAKRIELHDSMKNLNISPKAGPITLLNCVIKFTEREQLGQTDTWYCPKCKDHVRAFKKFDLFSLPNVLVFHLKRFRYAQNSFYLHRDKISTLVDFPIEGLDLSEFVTGPHNGSMIYDLYAVSEHMGGLGGGHYTAVARNPVNQRWFSFNDSHTSETSADSAVSSRAYVLFYKRRDEA</sequence>
<gene>
    <name evidence="6" type="ORF">BBI17_009156</name>
    <name evidence="7" type="ORF">BBO99_00009141</name>
    <name evidence="4" type="ORF">JM16_008913</name>
    <name evidence="5" type="ORF">JM18_008939</name>
</gene>
<reference evidence="4" key="1">
    <citation type="journal article" date="2015" name="Genom Data">
        <title>Genome sequences of six Phytophthora species associated with forests in New Zealand.</title>
        <authorList>
            <person name="Studholme D.J."/>
            <person name="McDougal R.L."/>
            <person name="Sambles C."/>
            <person name="Hansen E."/>
            <person name="Hardy G."/>
            <person name="Grant M."/>
            <person name="Ganley R.J."/>
            <person name="Williams N.M."/>
        </authorList>
    </citation>
    <scope>NUCLEOTIDE SEQUENCE</scope>
    <source>
        <strain evidence="4">NZFS 2646</strain>
        <strain evidence="5">NZFS 3630</strain>
    </source>
</reference>
<dbReference type="CDD" id="cd02674">
    <property type="entry name" value="Peptidase_C19R"/>
    <property type="match status" value="1"/>
</dbReference>
<evidence type="ECO:0000313" key="7">
    <source>
        <dbReference type="EMBL" id="RLN74065.1"/>
    </source>
</evidence>
<comment type="caution">
    <text evidence="6">The sequence shown here is derived from an EMBL/GenBank/DDBJ whole genome shotgun (WGS) entry which is preliminary data.</text>
</comment>
<dbReference type="Gene3D" id="3.30.2230.10">
    <property type="entry name" value="DUSP-like"/>
    <property type="match status" value="1"/>
</dbReference>
<dbReference type="GO" id="GO:0004843">
    <property type="term" value="F:cysteine-type deubiquitinase activity"/>
    <property type="evidence" value="ECO:0007669"/>
    <property type="project" value="InterPro"/>
</dbReference>
<evidence type="ECO:0000256" key="1">
    <source>
        <dbReference type="SAM" id="MobiDB-lite"/>
    </source>
</evidence>
<name>A0A421F205_9STRA</name>
<dbReference type="EMBL" id="JPWV03000617">
    <property type="protein sequence ID" value="KAG2507360.1"/>
    <property type="molecule type" value="Genomic_DNA"/>
</dbReference>
<dbReference type="EMBL" id="JPWU03000636">
    <property type="protein sequence ID" value="KAG2509908.1"/>
    <property type="molecule type" value="Genomic_DNA"/>
</dbReference>
<dbReference type="Proteomes" id="UP000792063">
    <property type="component" value="Unassembled WGS sequence"/>
</dbReference>
<evidence type="ECO:0000313" key="8">
    <source>
        <dbReference type="Proteomes" id="UP000285624"/>
    </source>
</evidence>
<dbReference type="InterPro" id="IPR006615">
    <property type="entry name" value="Pept_C19_DUSP"/>
</dbReference>
<evidence type="ECO:0000313" key="6">
    <source>
        <dbReference type="EMBL" id="RLN15075.1"/>
    </source>
</evidence>
<dbReference type="InterPro" id="IPR038765">
    <property type="entry name" value="Papain-like_cys_pep_sf"/>
</dbReference>
<dbReference type="EMBL" id="MBDN02000621">
    <property type="protein sequence ID" value="RLN74065.1"/>
    <property type="molecule type" value="Genomic_DNA"/>
</dbReference>
<dbReference type="EMBL" id="MAYM02001504">
    <property type="protein sequence ID" value="RLN15075.1"/>
    <property type="molecule type" value="Genomic_DNA"/>
</dbReference>
<dbReference type="GO" id="GO:0016579">
    <property type="term" value="P:protein deubiquitination"/>
    <property type="evidence" value="ECO:0007669"/>
    <property type="project" value="InterPro"/>
</dbReference>
<reference evidence="4" key="3">
    <citation type="submission" date="2020-06" db="EMBL/GenBank/DDBJ databases">
        <authorList>
            <person name="Studholme D.J."/>
        </authorList>
    </citation>
    <scope>NUCLEOTIDE SEQUENCE</scope>
    <source>
        <strain evidence="4">NZFS 2646</strain>
        <strain evidence="5">NZFS 3630</strain>
    </source>
</reference>
<dbReference type="SMART" id="SM00695">
    <property type="entry name" value="DUSP"/>
    <property type="match status" value="1"/>
</dbReference>
<dbReference type="Proteomes" id="UP000285624">
    <property type="component" value="Unassembled WGS sequence"/>
</dbReference>
<evidence type="ECO:0000313" key="5">
    <source>
        <dbReference type="EMBL" id="KAG2509908.1"/>
    </source>
</evidence>
<dbReference type="Pfam" id="PF00443">
    <property type="entry name" value="UCH"/>
    <property type="match status" value="1"/>
</dbReference>
<dbReference type="AlphaFoldDB" id="A0A421F205"/>
<dbReference type="Proteomes" id="UP000285883">
    <property type="component" value="Unassembled WGS sequence"/>
</dbReference>
<dbReference type="InterPro" id="IPR018200">
    <property type="entry name" value="USP_CS"/>
</dbReference>
<dbReference type="InterPro" id="IPR016197">
    <property type="entry name" value="Chromo-like_dom_sf"/>
</dbReference>
<dbReference type="PROSITE" id="PS00972">
    <property type="entry name" value="USP_1"/>
    <property type="match status" value="1"/>
</dbReference>
<dbReference type="PANTHER" id="PTHR21646">
    <property type="entry name" value="UBIQUITIN CARBOXYL-TERMINAL HYDROLASE"/>
    <property type="match status" value="1"/>
</dbReference>
<dbReference type="PANTHER" id="PTHR21646:SF46">
    <property type="entry name" value="UBIQUITIN CARBOXYL-TERMINAL HYDROLASE"/>
    <property type="match status" value="1"/>
</dbReference>
<dbReference type="Gene3D" id="3.90.70.10">
    <property type="entry name" value="Cysteine proteinases"/>
    <property type="match status" value="2"/>
</dbReference>